<dbReference type="EMBL" id="AMGY01000001">
    <property type="protein sequence ID" value="EXJ92330.1"/>
    <property type="molecule type" value="Genomic_DNA"/>
</dbReference>
<dbReference type="InterPro" id="IPR055528">
    <property type="entry name" value="DUF7102"/>
</dbReference>
<evidence type="ECO:0000313" key="5">
    <source>
        <dbReference type="Proteomes" id="UP000019478"/>
    </source>
</evidence>
<dbReference type="Pfam" id="PF23395">
    <property type="entry name" value="SAM_6"/>
    <property type="match status" value="1"/>
</dbReference>
<feature type="domain" description="SAM-like" evidence="3">
    <location>
        <begin position="866"/>
        <end position="940"/>
    </location>
</feature>
<dbReference type="InterPro" id="IPR057559">
    <property type="entry name" value="SAM_6"/>
</dbReference>
<dbReference type="RefSeq" id="XP_007729220.1">
    <property type="nucleotide sequence ID" value="XM_007731030.1"/>
</dbReference>
<comment type="caution">
    <text evidence="4">The sequence shown here is derived from an EMBL/GenBank/DDBJ whole genome shotgun (WGS) entry which is preliminary data.</text>
</comment>
<feature type="domain" description="DUF7102" evidence="2">
    <location>
        <begin position="679"/>
        <end position="849"/>
    </location>
</feature>
<dbReference type="Proteomes" id="UP000019478">
    <property type="component" value="Unassembled WGS sequence"/>
</dbReference>
<sequence length="945" mass="104667">MSVPSVLEYARFHGLATDHTSDTLLEHLHHVPSPTASCSKELDSSLPEPDFTVFANALKDPKLQLNRQETILLAESITDCRPTIHWTEVLPNPNRWRRLKVEQPLLAGDHDLDVAGFSQNAASRLDLQSHLGDIIQLNTTCVEPYEDEWNDIQTAGSLKDVKKTLDLEKVHATREALMCLAEARNGTLSKDERNELLNIEVPLKPQLRSSSPLTMLDEPSPDHSITSPFDTEADSPIEEDVDLDKRLLELEERMEKEGWSTLSSHSAIPVDIVNTPSVKVGNIQTPGELPQLNKDTMRCLITTGATSPQEDIGQGVTTLSTPIKRGSSPKQKPELSIGMENSKRRTNPLSLRDVTSSPSQQALVQSDDDEFKQDSDDDINTEFLKMAEQAYEEMENRLKSETSSLSDVCTKIPVPNLDFTLGRSVDHSYQSDFVALQLHLALQSSPVLADMENDTELEPLAVPPHYMSVNLDEKIEACGTLHELTKPPEGIIRSEQMLWKPPGLRILDENEDSDEEMEEDVGLAATISMPSTPQLPQKRPGYGECSTFSIPAKKQRGTKQEGRASLLAAKCDSSTLLNPFSASSALATFLDLRGSKFKTVKRVCQLSVDEVLDDPIEATQLEKNDPESAPATASVSRLIVECNDQEEPPRILVPATPVLATCPAPNSGLAPPSALEWCRTVVVDMALLQTCRRLLDYLEKQGSGQLTMIYRDLTSPQGHSGTIPSIGPDMILNPRSGLIFTNLQALNQKSLPGQGDSTDLGMVQVKILRLLQDYDQLFVLVTVLGAREGFLQTTSDAIRQFTGFCSSLSTRNDQCVTPVWILSQLPSQTDDSELSSMSWRLIARHAFPTTLPKGDSTGNLETVCLIHDETLWELFLRKAGMNAMAAQVVLGMLHRSNAPMSEAPQSWGLRRLVQMRAEERIDMFSEILGRRMTERMNTMLETQWA</sequence>
<reference evidence="4 5" key="1">
    <citation type="submission" date="2013-03" db="EMBL/GenBank/DDBJ databases">
        <title>The Genome Sequence of Capronia epimyces CBS 606.96.</title>
        <authorList>
            <consortium name="The Broad Institute Genomics Platform"/>
            <person name="Cuomo C."/>
            <person name="de Hoog S."/>
            <person name="Gorbushina A."/>
            <person name="Walker B."/>
            <person name="Young S.K."/>
            <person name="Zeng Q."/>
            <person name="Gargeya S."/>
            <person name="Fitzgerald M."/>
            <person name="Haas B."/>
            <person name="Abouelleil A."/>
            <person name="Allen A.W."/>
            <person name="Alvarado L."/>
            <person name="Arachchi H.M."/>
            <person name="Berlin A.M."/>
            <person name="Chapman S.B."/>
            <person name="Gainer-Dewar J."/>
            <person name="Goldberg J."/>
            <person name="Griggs A."/>
            <person name="Gujja S."/>
            <person name="Hansen M."/>
            <person name="Howarth C."/>
            <person name="Imamovic A."/>
            <person name="Ireland A."/>
            <person name="Larimer J."/>
            <person name="McCowan C."/>
            <person name="Murphy C."/>
            <person name="Pearson M."/>
            <person name="Poon T.W."/>
            <person name="Priest M."/>
            <person name="Roberts A."/>
            <person name="Saif S."/>
            <person name="Shea T."/>
            <person name="Sisk P."/>
            <person name="Sykes S."/>
            <person name="Wortman J."/>
            <person name="Nusbaum C."/>
            <person name="Birren B."/>
        </authorList>
    </citation>
    <scope>NUCLEOTIDE SEQUENCE [LARGE SCALE GENOMIC DNA]</scope>
    <source>
        <strain evidence="4 5">CBS 606.96</strain>
    </source>
</reference>
<proteinExistence type="predicted"/>
<accession>W9YRP4</accession>
<dbReference type="Pfam" id="PF23394">
    <property type="entry name" value="DUF7102"/>
    <property type="match status" value="1"/>
</dbReference>
<feature type="compositionally biased region" description="Acidic residues" evidence="1">
    <location>
        <begin position="366"/>
        <end position="375"/>
    </location>
</feature>
<organism evidence="4 5">
    <name type="scientific">Capronia epimyces CBS 606.96</name>
    <dbReference type="NCBI Taxonomy" id="1182542"/>
    <lineage>
        <taxon>Eukaryota</taxon>
        <taxon>Fungi</taxon>
        <taxon>Dikarya</taxon>
        <taxon>Ascomycota</taxon>
        <taxon>Pezizomycotina</taxon>
        <taxon>Eurotiomycetes</taxon>
        <taxon>Chaetothyriomycetidae</taxon>
        <taxon>Chaetothyriales</taxon>
        <taxon>Herpotrichiellaceae</taxon>
        <taxon>Capronia</taxon>
    </lineage>
</organism>
<gene>
    <name evidence="4" type="ORF">A1O3_00880</name>
</gene>
<evidence type="ECO:0000259" key="2">
    <source>
        <dbReference type="Pfam" id="PF23394"/>
    </source>
</evidence>
<evidence type="ECO:0000259" key="3">
    <source>
        <dbReference type="Pfam" id="PF23395"/>
    </source>
</evidence>
<dbReference type="OrthoDB" id="3647246at2759"/>
<feature type="compositionally biased region" description="Polar residues" evidence="1">
    <location>
        <begin position="347"/>
        <end position="364"/>
    </location>
</feature>
<dbReference type="AlphaFoldDB" id="W9YRP4"/>
<protein>
    <submittedName>
        <fullName evidence="4">Uncharacterized protein</fullName>
    </submittedName>
</protein>
<dbReference type="GeneID" id="19165020"/>
<dbReference type="eggNOG" id="ENOG502RXCE">
    <property type="taxonomic scope" value="Eukaryota"/>
</dbReference>
<feature type="region of interest" description="Disordered" evidence="1">
    <location>
        <begin position="208"/>
        <end position="236"/>
    </location>
</feature>
<name>W9YRP4_9EURO</name>
<feature type="compositionally biased region" description="Polar residues" evidence="1">
    <location>
        <begin position="305"/>
        <end position="321"/>
    </location>
</feature>
<evidence type="ECO:0000256" key="1">
    <source>
        <dbReference type="SAM" id="MobiDB-lite"/>
    </source>
</evidence>
<feature type="region of interest" description="Disordered" evidence="1">
    <location>
        <begin position="305"/>
        <end position="375"/>
    </location>
</feature>
<keyword evidence="5" id="KW-1185">Reference proteome</keyword>
<dbReference type="HOGENOM" id="CLU_005396_1_0_1"/>
<evidence type="ECO:0000313" key="4">
    <source>
        <dbReference type="EMBL" id="EXJ92330.1"/>
    </source>
</evidence>